<dbReference type="Proteomes" id="UP000242219">
    <property type="component" value="Unassembled WGS sequence"/>
</dbReference>
<evidence type="ECO:0000313" key="1">
    <source>
        <dbReference type="EMBL" id="OQD45594.1"/>
    </source>
</evidence>
<organism evidence="1 2">
    <name type="scientific">Candidatus Brocadia sapporoensis</name>
    <dbReference type="NCBI Taxonomy" id="392547"/>
    <lineage>
        <taxon>Bacteria</taxon>
        <taxon>Pseudomonadati</taxon>
        <taxon>Planctomycetota</taxon>
        <taxon>Candidatus Brocadiia</taxon>
        <taxon>Candidatus Brocadiales</taxon>
        <taxon>Candidatus Brocadiaceae</taxon>
        <taxon>Candidatus Brocadia</taxon>
    </lineage>
</organism>
<proteinExistence type="predicted"/>
<dbReference type="PANTHER" id="PTHR37530">
    <property type="entry name" value="OUTER MEMBRANE PROTEIN SLP"/>
    <property type="match status" value="1"/>
</dbReference>
<comment type="caution">
    <text evidence="1">The sequence shown here is derived from an EMBL/GenBank/DDBJ whole genome shotgun (WGS) entry which is preliminary data.</text>
</comment>
<evidence type="ECO:0008006" key="3">
    <source>
        <dbReference type="Google" id="ProtNLM"/>
    </source>
</evidence>
<dbReference type="Pfam" id="PF03843">
    <property type="entry name" value="Slp"/>
    <property type="match status" value="1"/>
</dbReference>
<dbReference type="RefSeq" id="WP_080324938.1">
    <property type="nucleotide sequence ID" value="NZ_MJUW02000082.1"/>
</dbReference>
<accession>A0A1V6LZJ0</accession>
<dbReference type="EMBL" id="MJUW02000082">
    <property type="protein sequence ID" value="OQD45594.1"/>
    <property type="molecule type" value="Genomic_DNA"/>
</dbReference>
<dbReference type="GO" id="GO:0019867">
    <property type="term" value="C:outer membrane"/>
    <property type="evidence" value="ECO:0007669"/>
    <property type="project" value="InterPro"/>
</dbReference>
<dbReference type="PROSITE" id="PS51257">
    <property type="entry name" value="PROKAR_LIPOPROTEIN"/>
    <property type="match status" value="1"/>
</dbReference>
<keyword evidence="2" id="KW-1185">Reference proteome</keyword>
<dbReference type="AlphaFoldDB" id="A0A1V6LZJ0"/>
<dbReference type="PIRSF" id="PIRSF004982">
    <property type="entry name" value="SlP"/>
    <property type="match status" value="1"/>
</dbReference>
<evidence type="ECO:0000313" key="2">
    <source>
        <dbReference type="Proteomes" id="UP000242219"/>
    </source>
</evidence>
<name>A0A1V6LZJ0_9BACT</name>
<sequence length="173" mass="19451">MIKKFVCFVSSQSMLTVVLLLIVGCAPVISKQVREQVRPDVTFEVVLNDPECYKGQMILLSGVIIETENTKEGTLLQILQCPPGFRGKPKDTDKSEGRFLALDNRYLDTNVFTHGRALTVAGVVQGKRILPLNKTEYAYPLIYVKELYLWPDTRRYDTPSPSVHIGFGVGYSH</sequence>
<dbReference type="PANTHER" id="PTHR37530:SF1">
    <property type="entry name" value="OUTER MEMBRANE PROTEIN SLP"/>
    <property type="match status" value="1"/>
</dbReference>
<protein>
    <recommendedName>
        <fullName evidence="3">Outer membrane lipoprotein Slp</fullName>
    </recommendedName>
</protein>
<reference evidence="1 2" key="1">
    <citation type="journal article" date="2016" name="Genome Announc.">
        <title>Draft Genome Sequence of the Anaerobic Ammonium-Oxidizing Bacterium 'Candidatus Brocadia sp. 40'.</title>
        <authorList>
            <person name="Ali M."/>
            <person name="Haroon M.F."/>
            <person name="Narita Y."/>
            <person name="Zhang L."/>
            <person name="Rangel Shaw D."/>
            <person name="Okabe S."/>
            <person name="Saikaly P.E."/>
        </authorList>
    </citation>
    <scope>NUCLEOTIDE SEQUENCE [LARGE SCALE GENOMIC DNA]</scope>
    <source>
        <strain evidence="1 2">40</strain>
    </source>
</reference>
<dbReference type="InterPro" id="IPR004658">
    <property type="entry name" value="OMP_Slp"/>
</dbReference>
<gene>
    <name evidence="1" type="ORF">BIY37_07785</name>
</gene>